<evidence type="ECO:0000256" key="3">
    <source>
        <dbReference type="SAM" id="SignalP"/>
    </source>
</evidence>
<name>A0A7H9AWQ8_ZYGMR</name>
<dbReference type="AlphaFoldDB" id="A0A7H9AWQ8"/>
<dbReference type="Gene3D" id="2.60.40.2430">
    <property type="entry name" value="Agglutinin-like protein, N-terminal domain, N2 subdomain"/>
    <property type="match status" value="1"/>
</dbReference>
<dbReference type="InterPro" id="IPR043063">
    <property type="entry name" value="Agglutinin-like_N_N2"/>
</dbReference>
<dbReference type="GO" id="GO:0098609">
    <property type="term" value="P:cell-cell adhesion"/>
    <property type="evidence" value="ECO:0007669"/>
    <property type="project" value="TreeGrafter"/>
</dbReference>
<proteinExistence type="predicted"/>
<dbReference type="KEGG" id="zmk:HG535_0A05180"/>
<evidence type="ECO:0000313" key="5">
    <source>
        <dbReference type="EMBL" id="QLG70577.1"/>
    </source>
</evidence>
<sequence>MFSTSIRSAICLLWLAGIALAKTIDSISFSGLQYSPLTSYKFPHQGWTASFDFDISENVHQDDHFTMNFPLIYRIKFDGNDPSTIVSLNDGTKAFECYVSQQAAFLYNSTNFRCNAITDLSSYSSVSGSITFSFSFSSGGSIYPFELEDATQFHSGTMNVPLTEDLSAEITFDRGSFDGDIYTIGRTTTYDSLETYYLGMKCPNGYLLEGSQTINYDHNDGNYNLDCSSVQGYMAASFNDWLLPLEHKDSNAEVSCSSNTLAVKVHEADSGEMFWINALQSVSEGVNTVQHDVQMQYTCSDTIHNTIYSTQFHTIVEYVIYQGKAYATASVTSEAPTISPGSISATASQSSLFESLGPTSSSNPSKTISTVSSSISSTITSTISSVSPLSSSTPVDSFSNTTIFTTTTTSWTGNFTTTYSTFTGTSGSGNVFTEEIVYHVRIPTTSSSVFTQSTTTSTVLCSLCSRSSALSSTASPSDSTSTENLSAPKSTSMSSGTSTSKMVSLYTRSLSTSMVYPSSSSSSPSFVISSVLSSRKSLTPNSTLTKLTSTFTTSSTGSTSTFNSLVISSIPASSPGFPVVSTPSNSVLNSTSIGLPSILTSFSATVSTSSASTSNLLSSESEYSPFASTSSSSTYMHTSDTESVFSDTQASFVMSTSTAVATVSNSTVETTTLHGNSYSLSQSESIDRTFTEISSSILAYTEQSSTTIAGFTATYGVFSITNSLSSVITDSTGRVGSVSRAPLSSGTALSISQFLIGIETGKFVTTSTNLTNAESMKPLPSYTEIITITGQLSSSMSTTNTIVTGSPMSPTTVPVTENTRLTEASSPLVSMEELKSSSSPTLGTSEGWFSHISSVTASASSLTSHSSLSTTHSNSPSAITNGITDSLATAVTVTETTNSIRPFSLAHIPVSSQGPSPIYQGGASVQTAGKLFVLVYSFCSIFSYLLV</sequence>
<dbReference type="Gene3D" id="2.60.40.1280">
    <property type="match status" value="1"/>
</dbReference>
<dbReference type="GO" id="GO:0030446">
    <property type="term" value="C:hyphal cell wall"/>
    <property type="evidence" value="ECO:0007669"/>
    <property type="project" value="TreeGrafter"/>
</dbReference>
<feature type="region of interest" description="Disordered" evidence="2">
    <location>
        <begin position="470"/>
        <end position="498"/>
    </location>
</feature>
<dbReference type="Pfam" id="PF11766">
    <property type="entry name" value="Candida_ALS_N"/>
    <property type="match status" value="1"/>
</dbReference>
<keyword evidence="1" id="KW-0677">Repeat</keyword>
<feature type="domain" description="Agglutinin-like protein N-terminal" evidence="4">
    <location>
        <begin position="52"/>
        <end position="299"/>
    </location>
</feature>
<feature type="compositionally biased region" description="Low complexity" evidence="2">
    <location>
        <begin position="489"/>
        <end position="498"/>
    </location>
</feature>
<dbReference type="GeneID" id="59234213"/>
<dbReference type="EMBL" id="CP058604">
    <property type="protein sequence ID" value="QLG70577.1"/>
    <property type="molecule type" value="Genomic_DNA"/>
</dbReference>
<dbReference type="PANTHER" id="PTHR33793">
    <property type="entry name" value="ALPHA-AGGLUTININ"/>
    <property type="match status" value="1"/>
</dbReference>
<dbReference type="Proteomes" id="UP000509704">
    <property type="component" value="Chromosome 1"/>
</dbReference>
<reference evidence="5 6" key="1">
    <citation type="submission" date="2020-07" db="EMBL/GenBank/DDBJ databases">
        <title>The yeast mating-type switching endonuclease HO is a domesticated member of an unorthodox homing genetic element family.</title>
        <authorList>
            <person name="Coughlan A.Y."/>
            <person name="Lombardi L."/>
            <person name="Braun-Galleani S."/>
            <person name="Martos A.R."/>
            <person name="Galeote V."/>
            <person name="Bigey F."/>
            <person name="Dequin S."/>
            <person name="Byrne K.P."/>
            <person name="Wolfe K.H."/>
        </authorList>
    </citation>
    <scope>NUCLEOTIDE SEQUENCE [LARGE SCALE GENOMIC DNA]</scope>
    <source>
        <strain evidence="5 6">NRRL Y-6702</strain>
    </source>
</reference>
<accession>A0A7H9AWQ8</accession>
<gene>
    <name evidence="5" type="ORF">HG535_0A05180</name>
</gene>
<evidence type="ECO:0000259" key="4">
    <source>
        <dbReference type="SMART" id="SM01056"/>
    </source>
</evidence>
<keyword evidence="3" id="KW-0732">Signal</keyword>
<dbReference type="InterPro" id="IPR011252">
    <property type="entry name" value="Fibrogen-bd_dom1"/>
</dbReference>
<dbReference type="OrthoDB" id="3981162at2759"/>
<dbReference type="GO" id="GO:0030445">
    <property type="term" value="C:yeast-form cell wall"/>
    <property type="evidence" value="ECO:0007669"/>
    <property type="project" value="TreeGrafter"/>
</dbReference>
<evidence type="ECO:0000256" key="1">
    <source>
        <dbReference type="ARBA" id="ARBA00022737"/>
    </source>
</evidence>
<feature type="region of interest" description="Disordered" evidence="2">
    <location>
        <begin position="823"/>
        <end position="842"/>
    </location>
</feature>
<dbReference type="PANTHER" id="PTHR33793:SF2">
    <property type="entry name" value="AGGLUTININ-LIKE PROTEIN 6"/>
    <property type="match status" value="1"/>
</dbReference>
<dbReference type="GO" id="GO:0030448">
    <property type="term" value="P:hyphal growth"/>
    <property type="evidence" value="ECO:0007669"/>
    <property type="project" value="TreeGrafter"/>
</dbReference>
<evidence type="ECO:0000313" key="6">
    <source>
        <dbReference type="Proteomes" id="UP000509704"/>
    </source>
</evidence>
<feature type="chain" id="PRO_5028823843" description="Agglutinin-like protein N-terminal domain-containing protein" evidence="3">
    <location>
        <begin position="22"/>
        <end position="947"/>
    </location>
</feature>
<organism evidence="5 6">
    <name type="scientific">Zygotorulaspora mrakii</name>
    <name type="common">Zygosaccharomyces mrakii</name>
    <dbReference type="NCBI Taxonomy" id="42260"/>
    <lineage>
        <taxon>Eukaryota</taxon>
        <taxon>Fungi</taxon>
        <taxon>Dikarya</taxon>
        <taxon>Ascomycota</taxon>
        <taxon>Saccharomycotina</taxon>
        <taxon>Saccharomycetes</taxon>
        <taxon>Saccharomycetales</taxon>
        <taxon>Saccharomycetaceae</taxon>
        <taxon>Zygotorulaspora</taxon>
    </lineage>
</organism>
<dbReference type="InterPro" id="IPR033504">
    <property type="entry name" value="ALS"/>
</dbReference>
<feature type="signal peptide" evidence="3">
    <location>
        <begin position="1"/>
        <end position="21"/>
    </location>
</feature>
<dbReference type="SMART" id="SM01056">
    <property type="entry name" value="Candida_ALS_N"/>
    <property type="match status" value="1"/>
</dbReference>
<dbReference type="GO" id="GO:1903561">
    <property type="term" value="C:extracellular vesicle"/>
    <property type="evidence" value="ECO:0007669"/>
    <property type="project" value="TreeGrafter"/>
</dbReference>
<feature type="compositionally biased region" description="Low complexity" evidence="2">
    <location>
        <begin position="470"/>
        <end position="482"/>
    </location>
</feature>
<keyword evidence="6" id="KW-1185">Reference proteome</keyword>
<dbReference type="RefSeq" id="XP_037142305.1">
    <property type="nucleotide sequence ID" value="XM_037286410.1"/>
</dbReference>
<protein>
    <recommendedName>
        <fullName evidence="4">Agglutinin-like protein N-terminal domain-containing protein</fullName>
    </recommendedName>
</protein>
<dbReference type="InterPro" id="IPR024672">
    <property type="entry name" value="Agglutinin-like_N"/>
</dbReference>
<dbReference type="GO" id="GO:0009986">
    <property type="term" value="C:cell surface"/>
    <property type="evidence" value="ECO:0007669"/>
    <property type="project" value="TreeGrafter"/>
</dbReference>
<evidence type="ECO:0000256" key="2">
    <source>
        <dbReference type="SAM" id="MobiDB-lite"/>
    </source>
</evidence>